<keyword evidence="4" id="KW-1185">Reference proteome</keyword>
<name>A0A9P4Y7T8_CRYP1</name>
<accession>A0A9P4Y7T8</accession>
<gene>
    <name evidence="3" type="ORF">M406DRAFT_71513</name>
</gene>
<evidence type="ECO:0000256" key="1">
    <source>
        <dbReference type="SAM" id="MobiDB-lite"/>
    </source>
</evidence>
<proteinExistence type="predicted"/>
<comment type="caution">
    <text evidence="3">The sequence shown here is derived from an EMBL/GenBank/DDBJ whole genome shotgun (WGS) entry which is preliminary data.</text>
</comment>
<dbReference type="OrthoDB" id="3552888at2759"/>
<reference evidence="3" key="1">
    <citation type="journal article" date="2020" name="Phytopathology">
        <title>Genome sequence of the chestnut blight fungus Cryphonectria parasitica EP155: A fundamental resource for an archetypical invasive plant pathogen.</title>
        <authorList>
            <person name="Crouch J.A."/>
            <person name="Dawe A."/>
            <person name="Aerts A."/>
            <person name="Barry K."/>
            <person name="Churchill A.C.L."/>
            <person name="Grimwood J."/>
            <person name="Hillman B."/>
            <person name="Milgroom M.G."/>
            <person name="Pangilinan J."/>
            <person name="Smith M."/>
            <person name="Salamov A."/>
            <person name="Schmutz J."/>
            <person name="Yadav J."/>
            <person name="Grigoriev I.V."/>
            <person name="Nuss D."/>
        </authorList>
    </citation>
    <scope>NUCLEOTIDE SEQUENCE</scope>
    <source>
        <strain evidence="3">EP155</strain>
    </source>
</reference>
<organism evidence="3 4">
    <name type="scientific">Cryphonectria parasitica (strain ATCC 38755 / EP155)</name>
    <dbReference type="NCBI Taxonomy" id="660469"/>
    <lineage>
        <taxon>Eukaryota</taxon>
        <taxon>Fungi</taxon>
        <taxon>Dikarya</taxon>
        <taxon>Ascomycota</taxon>
        <taxon>Pezizomycotina</taxon>
        <taxon>Sordariomycetes</taxon>
        <taxon>Sordariomycetidae</taxon>
        <taxon>Diaporthales</taxon>
        <taxon>Cryphonectriaceae</taxon>
        <taxon>Cryphonectria-Endothia species complex</taxon>
        <taxon>Cryphonectria</taxon>
    </lineage>
</organism>
<evidence type="ECO:0000313" key="3">
    <source>
        <dbReference type="EMBL" id="KAF3768517.1"/>
    </source>
</evidence>
<dbReference type="EMBL" id="MU032345">
    <property type="protein sequence ID" value="KAF3768517.1"/>
    <property type="molecule type" value="Genomic_DNA"/>
</dbReference>
<feature type="signal peptide" evidence="2">
    <location>
        <begin position="1"/>
        <end position="20"/>
    </location>
</feature>
<keyword evidence="2" id="KW-0732">Signal</keyword>
<evidence type="ECO:0000313" key="4">
    <source>
        <dbReference type="Proteomes" id="UP000803844"/>
    </source>
</evidence>
<sequence length="211" mass="22929">MLLNFLHVGLFGTLASPVAAWSRPAVVVGADNTTYKMIDLGWNVRINDTHTLPVTGTVQDVLEALREVDPNYMTARIQEPMLAHDGLSDSPPARISRRSHKPTTQVCRVPGHKTATLVYIWQGIFHLDSTDGQPSNAPGPGECGRVSCSEGAAIAWCNDNKETKVLESFSDVADGAARLARDCQLFPGAGRAGGQQFFEDGWNVMVYDAWC</sequence>
<dbReference type="GeneID" id="63842601"/>
<dbReference type="Proteomes" id="UP000803844">
    <property type="component" value="Unassembled WGS sequence"/>
</dbReference>
<dbReference type="AlphaFoldDB" id="A0A9P4Y7T8"/>
<feature type="region of interest" description="Disordered" evidence="1">
    <location>
        <begin position="83"/>
        <end position="104"/>
    </location>
</feature>
<dbReference type="RefSeq" id="XP_040779478.1">
    <property type="nucleotide sequence ID" value="XM_040925472.1"/>
</dbReference>
<evidence type="ECO:0008006" key="5">
    <source>
        <dbReference type="Google" id="ProtNLM"/>
    </source>
</evidence>
<protein>
    <recommendedName>
        <fullName evidence="5">Ecp2 effector protein domain-containing protein</fullName>
    </recommendedName>
</protein>
<dbReference type="PANTHER" id="PTHR35605:SF1">
    <property type="entry name" value="ECP2 EFFECTOR PROTEIN DOMAIN-CONTAINING PROTEIN-RELATED"/>
    <property type="match status" value="1"/>
</dbReference>
<dbReference type="PANTHER" id="PTHR35605">
    <property type="entry name" value="ECP2 EFFECTOR PROTEIN DOMAIN-CONTAINING PROTEIN-RELATED"/>
    <property type="match status" value="1"/>
</dbReference>
<feature type="chain" id="PRO_5040313822" description="Ecp2 effector protein domain-containing protein" evidence="2">
    <location>
        <begin position="21"/>
        <end position="211"/>
    </location>
</feature>
<evidence type="ECO:0000256" key="2">
    <source>
        <dbReference type="SAM" id="SignalP"/>
    </source>
</evidence>